<proteinExistence type="predicted"/>
<dbReference type="Proteomes" id="UP000186817">
    <property type="component" value="Unassembled WGS sequence"/>
</dbReference>
<protein>
    <submittedName>
        <fullName evidence="2">Uncharacterized protein</fullName>
    </submittedName>
</protein>
<keyword evidence="1" id="KW-1133">Transmembrane helix</keyword>
<feature type="transmembrane region" description="Helical" evidence="1">
    <location>
        <begin position="59"/>
        <end position="76"/>
    </location>
</feature>
<accession>A0A1Q9BWL2</accession>
<evidence type="ECO:0000313" key="3">
    <source>
        <dbReference type="Proteomes" id="UP000186817"/>
    </source>
</evidence>
<comment type="caution">
    <text evidence="2">The sequence shown here is derived from an EMBL/GenBank/DDBJ whole genome shotgun (WGS) entry which is preliminary data.</text>
</comment>
<organism evidence="2 3">
    <name type="scientific">Symbiodinium microadriaticum</name>
    <name type="common">Dinoflagellate</name>
    <name type="synonym">Zooxanthella microadriatica</name>
    <dbReference type="NCBI Taxonomy" id="2951"/>
    <lineage>
        <taxon>Eukaryota</taxon>
        <taxon>Sar</taxon>
        <taxon>Alveolata</taxon>
        <taxon>Dinophyceae</taxon>
        <taxon>Suessiales</taxon>
        <taxon>Symbiodiniaceae</taxon>
        <taxon>Symbiodinium</taxon>
    </lineage>
</organism>
<keyword evidence="1" id="KW-0472">Membrane</keyword>
<name>A0A1Q9BWL2_SYMMI</name>
<reference evidence="2 3" key="1">
    <citation type="submission" date="2016-02" db="EMBL/GenBank/DDBJ databases">
        <title>Genome analysis of coral dinoflagellate symbionts highlights evolutionary adaptations to a symbiotic lifestyle.</title>
        <authorList>
            <person name="Aranda M."/>
            <person name="Li Y."/>
            <person name="Liew Y.J."/>
            <person name="Baumgarten S."/>
            <person name="Simakov O."/>
            <person name="Wilson M."/>
            <person name="Piel J."/>
            <person name="Ashoor H."/>
            <person name="Bougouffa S."/>
            <person name="Bajic V.B."/>
            <person name="Ryu T."/>
            <person name="Ravasi T."/>
            <person name="Bayer T."/>
            <person name="Micklem G."/>
            <person name="Kim H."/>
            <person name="Bhak J."/>
            <person name="Lajeunesse T.C."/>
            <person name="Voolstra C.R."/>
        </authorList>
    </citation>
    <scope>NUCLEOTIDE SEQUENCE [LARGE SCALE GENOMIC DNA]</scope>
    <source>
        <strain evidence="2 3">CCMP2467</strain>
    </source>
</reference>
<evidence type="ECO:0000256" key="1">
    <source>
        <dbReference type="SAM" id="Phobius"/>
    </source>
</evidence>
<feature type="non-terminal residue" evidence="2">
    <location>
        <position position="86"/>
    </location>
</feature>
<dbReference type="EMBL" id="LSRX01002850">
    <property type="protein sequence ID" value="OLP75056.1"/>
    <property type="molecule type" value="Genomic_DNA"/>
</dbReference>
<sequence>MPVLLATASWKAVRHFGVMAWFQDWILLVLLGTLLVLDPPALRWLLPSDGTEEEKPRDYTYVFLALAVGCICPIVTRQTRECSWIE</sequence>
<keyword evidence="3" id="KW-1185">Reference proteome</keyword>
<dbReference type="AlphaFoldDB" id="A0A1Q9BWL2"/>
<keyword evidence="1" id="KW-0812">Transmembrane</keyword>
<evidence type="ECO:0000313" key="2">
    <source>
        <dbReference type="EMBL" id="OLP75056.1"/>
    </source>
</evidence>
<gene>
    <name evidence="2" type="ORF">AK812_SmicGene45220</name>
</gene>